<dbReference type="HOGENOM" id="CLU_162852_1_1_1"/>
<dbReference type="Pfam" id="PF11720">
    <property type="entry name" value="Inhibitor_I78"/>
    <property type="match status" value="1"/>
</dbReference>
<sequence>MPLVTPQSTENQNPKDVWTDKLVGKTLHDDETNETAFCKKELPEKHRVIAPGTKVTRDFFADRLNVHVDDQGIVNSVTYG</sequence>
<dbReference type="Proteomes" id="UP000029964">
    <property type="component" value="Unassembled WGS sequence"/>
</dbReference>
<gene>
    <name evidence="1" type="ORF">ACRE_045780</name>
</gene>
<proteinExistence type="predicted"/>
<evidence type="ECO:0000313" key="2">
    <source>
        <dbReference type="Proteomes" id="UP000029964"/>
    </source>
</evidence>
<name>A0A086T5K6_HAPC1</name>
<keyword evidence="2" id="KW-1185">Reference proteome</keyword>
<evidence type="ECO:0008006" key="3">
    <source>
        <dbReference type="Google" id="ProtNLM"/>
    </source>
</evidence>
<dbReference type="InterPro" id="IPR021719">
    <property type="entry name" value="Prot_inh_I78"/>
</dbReference>
<dbReference type="EMBL" id="JPKY01000045">
    <property type="protein sequence ID" value="KFH44638.1"/>
    <property type="molecule type" value="Genomic_DNA"/>
</dbReference>
<accession>A0A086T5K6</accession>
<comment type="caution">
    <text evidence="1">The sequence shown here is derived from an EMBL/GenBank/DDBJ whole genome shotgun (WGS) entry which is preliminary data.</text>
</comment>
<dbReference type="PANTHER" id="PTHR39600">
    <property type="entry name" value="PEPTIDASE INHIBITOR I78 FAMILY PROTEIN"/>
    <property type="match status" value="1"/>
</dbReference>
<dbReference type="OrthoDB" id="10013825at2759"/>
<dbReference type="AlphaFoldDB" id="A0A086T5K6"/>
<reference evidence="2" key="1">
    <citation type="journal article" date="2014" name="Genome Announc.">
        <title>Genome sequence and annotation of Acremonium chrysogenum, producer of the beta-lactam antibiotic cephalosporin C.</title>
        <authorList>
            <person name="Terfehr D."/>
            <person name="Dahlmann T.A."/>
            <person name="Specht T."/>
            <person name="Zadra I."/>
            <person name="Kuernsteiner H."/>
            <person name="Kueck U."/>
        </authorList>
    </citation>
    <scope>NUCLEOTIDE SEQUENCE [LARGE SCALE GENOMIC DNA]</scope>
    <source>
        <strain evidence="2">ATCC 11550 / CBS 779.69 / DSM 880 / IAM 14645 / JCM 23072 / IMI 49137</strain>
    </source>
</reference>
<dbReference type="Gene3D" id="3.30.10.10">
    <property type="entry name" value="Trypsin Inhibitor V, subunit A"/>
    <property type="match status" value="1"/>
</dbReference>
<dbReference type="STRING" id="857340.A0A086T5K6"/>
<dbReference type="PANTHER" id="PTHR39600:SF1">
    <property type="entry name" value="PEPTIDASE INHIBITOR I78 FAMILY PROTEIN"/>
    <property type="match status" value="1"/>
</dbReference>
<protein>
    <recommendedName>
        <fullName evidence="3">Proteinase inhibitor I78</fullName>
    </recommendedName>
</protein>
<evidence type="ECO:0000313" key="1">
    <source>
        <dbReference type="EMBL" id="KFH44638.1"/>
    </source>
</evidence>
<organism evidence="1 2">
    <name type="scientific">Hapsidospora chrysogenum (strain ATCC 11550 / CBS 779.69 / DSM 880 / IAM 14645 / JCM 23072 / IMI 49137)</name>
    <name type="common">Acremonium chrysogenum</name>
    <dbReference type="NCBI Taxonomy" id="857340"/>
    <lineage>
        <taxon>Eukaryota</taxon>
        <taxon>Fungi</taxon>
        <taxon>Dikarya</taxon>
        <taxon>Ascomycota</taxon>
        <taxon>Pezizomycotina</taxon>
        <taxon>Sordariomycetes</taxon>
        <taxon>Hypocreomycetidae</taxon>
        <taxon>Hypocreales</taxon>
        <taxon>Bionectriaceae</taxon>
        <taxon>Hapsidospora</taxon>
    </lineage>
</organism>